<evidence type="ECO:0000256" key="1">
    <source>
        <dbReference type="ARBA" id="ARBA00007362"/>
    </source>
</evidence>
<feature type="transmembrane region" description="Helical" evidence="2">
    <location>
        <begin position="21"/>
        <end position="39"/>
    </location>
</feature>
<dbReference type="SUPFAM" id="SSF103481">
    <property type="entry name" value="Multidrug resistance efflux transporter EmrE"/>
    <property type="match status" value="1"/>
</dbReference>
<keyword evidence="2" id="KW-0472">Membrane</keyword>
<feature type="transmembrane region" description="Helical" evidence="2">
    <location>
        <begin position="158"/>
        <end position="177"/>
    </location>
</feature>
<comment type="similarity">
    <text evidence="1">Belongs to the EamA transporter family.</text>
</comment>
<comment type="caution">
    <text evidence="4">The sequence shown here is derived from an EMBL/GenBank/DDBJ whole genome shotgun (WGS) entry which is preliminary data.</text>
</comment>
<feature type="transmembrane region" description="Helical" evidence="2">
    <location>
        <begin position="105"/>
        <end position="125"/>
    </location>
</feature>
<feature type="domain" description="EamA" evidence="3">
    <location>
        <begin position="65"/>
        <end position="175"/>
    </location>
</feature>
<keyword evidence="2" id="KW-1133">Transmembrane helix</keyword>
<dbReference type="RefSeq" id="WP_227707619.1">
    <property type="nucleotide sequence ID" value="NZ_JAJEQX010000013.1"/>
</dbReference>
<feature type="transmembrane region" description="Helical" evidence="2">
    <location>
        <begin position="313"/>
        <end position="338"/>
    </location>
</feature>
<gene>
    <name evidence="4" type="ORF">LKD70_08615</name>
</gene>
<keyword evidence="5" id="KW-1185">Reference proteome</keyword>
<feature type="transmembrane region" description="Helical" evidence="2">
    <location>
        <begin position="183"/>
        <end position="201"/>
    </location>
</feature>
<feature type="transmembrane region" description="Helical" evidence="2">
    <location>
        <begin position="131"/>
        <end position="151"/>
    </location>
</feature>
<name>A0ABS8FWQ0_9FIRM</name>
<proteinExistence type="inferred from homology"/>
<dbReference type="Proteomes" id="UP001198151">
    <property type="component" value="Unassembled WGS sequence"/>
</dbReference>
<dbReference type="EMBL" id="JAJEQX010000013">
    <property type="protein sequence ID" value="MCC2254478.1"/>
    <property type="molecule type" value="Genomic_DNA"/>
</dbReference>
<feature type="transmembrane region" description="Helical" evidence="2">
    <location>
        <begin position="251"/>
        <end position="272"/>
    </location>
</feature>
<evidence type="ECO:0000256" key="2">
    <source>
        <dbReference type="SAM" id="Phobius"/>
    </source>
</evidence>
<protein>
    <submittedName>
        <fullName evidence="4">DMT family transporter</fullName>
    </submittedName>
</protein>
<sequence length="351" mass="37696">MNVLEKKEQAKKLYEDRKVKLAVLGLVLAWISALSLVIFQNFNVRVTEMIGGHFAETLLFTYILSLVVLGICELFGGILMIIFNTVRGIPLAEYPRIWRVKASRVVLASAFLGGPVATACSIVGISFCGSTYGNCIIGLTPVVTAILGTIFLKEKTGVRVFVGIFITVVGVVIASIAPPEGVSNFYLGLLITAAAPIGYAIEAVLSTKAIDISDPLIVCPLYRMIGGGCMELCCALIICTVTGHAGWIGEIFTLIFSDKVILLFLLLAMVFLTIQYNEIYVAYSYCGATRGSAILFSSPIWSIPIGLVMDRMGILSFSVTLMGIIGAAVLVVGIFVVLAKPSELFNLRDVS</sequence>
<dbReference type="InterPro" id="IPR037185">
    <property type="entry name" value="EmrE-like"/>
</dbReference>
<feature type="transmembrane region" description="Helical" evidence="2">
    <location>
        <begin position="221"/>
        <end position="245"/>
    </location>
</feature>
<dbReference type="InterPro" id="IPR000620">
    <property type="entry name" value="EamA_dom"/>
</dbReference>
<feature type="transmembrane region" description="Helical" evidence="2">
    <location>
        <begin position="279"/>
        <end position="301"/>
    </location>
</feature>
<keyword evidence="2" id="KW-0812">Transmembrane</keyword>
<evidence type="ECO:0000313" key="4">
    <source>
        <dbReference type="EMBL" id="MCC2254478.1"/>
    </source>
</evidence>
<organism evidence="4 5">
    <name type="scientific">Ruminococcus turbiniformis</name>
    <dbReference type="NCBI Taxonomy" id="2881258"/>
    <lineage>
        <taxon>Bacteria</taxon>
        <taxon>Bacillati</taxon>
        <taxon>Bacillota</taxon>
        <taxon>Clostridia</taxon>
        <taxon>Eubacteriales</taxon>
        <taxon>Oscillospiraceae</taxon>
        <taxon>Ruminococcus</taxon>
    </lineage>
</organism>
<reference evidence="4 5" key="1">
    <citation type="submission" date="2021-10" db="EMBL/GenBank/DDBJ databases">
        <title>Anaerobic single-cell dispensing facilitates the cultivation of human gut bacteria.</title>
        <authorList>
            <person name="Afrizal A."/>
        </authorList>
    </citation>
    <scope>NUCLEOTIDE SEQUENCE [LARGE SCALE GENOMIC DNA]</scope>
    <source>
        <strain evidence="4 5">CLA-AA-H200</strain>
    </source>
</reference>
<evidence type="ECO:0000259" key="3">
    <source>
        <dbReference type="Pfam" id="PF00892"/>
    </source>
</evidence>
<feature type="transmembrane region" description="Helical" evidence="2">
    <location>
        <begin position="59"/>
        <end position="84"/>
    </location>
</feature>
<accession>A0ABS8FWQ0</accession>
<evidence type="ECO:0000313" key="5">
    <source>
        <dbReference type="Proteomes" id="UP001198151"/>
    </source>
</evidence>
<dbReference type="Pfam" id="PF00892">
    <property type="entry name" value="EamA"/>
    <property type="match status" value="1"/>
</dbReference>